<dbReference type="Proteomes" id="UP000076848">
    <property type="component" value="Unassembled WGS sequence"/>
</dbReference>
<dbReference type="OrthoDB" id="9783370at2"/>
<dbReference type="EMBL" id="FKIF01000010">
    <property type="protein sequence ID" value="SAI74590.1"/>
    <property type="molecule type" value="Genomic_DNA"/>
</dbReference>
<dbReference type="SUPFAM" id="SSF52540">
    <property type="entry name" value="P-loop containing nucleoside triphosphate hydrolases"/>
    <property type="match status" value="1"/>
</dbReference>
<dbReference type="STRING" id="288768.SAMEA3906486_05306"/>
<dbReference type="InterPro" id="IPR049945">
    <property type="entry name" value="AAA_22"/>
</dbReference>
<reference evidence="2 3" key="1">
    <citation type="submission" date="2016-04" db="EMBL/GenBank/DDBJ databases">
        <authorList>
            <consortium name="Pathogen Informatics"/>
        </authorList>
    </citation>
    <scope>NUCLEOTIDE SEQUENCE [LARGE SCALE GENOMIC DNA]</scope>
    <source>
        <strain evidence="2 3">H050680373</strain>
    </source>
</reference>
<organism evidence="2 3">
    <name type="scientific">Bordetella ansorpii</name>
    <dbReference type="NCBI Taxonomy" id="288768"/>
    <lineage>
        <taxon>Bacteria</taxon>
        <taxon>Pseudomonadati</taxon>
        <taxon>Pseudomonadota</taxon>
        <taxon>Betaproteobacteria</taxon>
        <taxon>Burkholderiales</taxon>
        <taxon>Alcaligenaceae</taxon>
        <taxon>Bordetella</taxon>
    </lineage>
</organism>
<dbReference type="AlphaFoldDB" id="A0A157SVV3"/>
<proteinExistence type="predicted"/>
<dbReference type="Pfam" id="PF13401">
    <property type="entry name" value="AAA_22"/>
    <property type="match status" value="1"/>
</dbReference>
<dbReference type="InterPro" id="IPR027417">
    <property type="entry name" value="P-loop_NTPase"/>
</dbReference>
<name>A0A157SVV3_9BORD</name>
<keyword evidence="3" id="KW-1185">Reference proteome</keyword>
<evidence type="ECO:0000313" key="3">
    <source>
        <dbReference type="Proteomes" id="UP000076848"/>
    </source>
</evidence>
<protein>
    <submittedName>
        <fullName evidence="2">Putative secretion ATPase, PEP-CTERM locus subfamily</fullName>
    </submittedName>
</protein>
<feature type="domain" description="ORC1/DEAH AAA+ ATPase" evidence="1">
    <location>
        <begin position="157"/>
        <end position="301"/>
    </location>
</feature>
<gene>
    <name evidence="2" type="ORF">SAMEA3906486_05306</name>
</gene>
<dbReference type="Gene3D" id="3.40.50.300">
    <property type="entry name" value="P-loop containing nucleotide triphosphate hydrolases"/>
    <property type="match status" value="1"/>
</dbReference>
<dbReference type="RefSeq" id="WP_066134034.1">
    <property type="nucleotide sequence ID" value="NZ_FKIF01000010.1"/>
</dbReference>
<evidence type="ECO:0000313" key="2">
    <source>
        <dbReference type="EMBL" id="SAI74590.1"/>
    </source>
</evidence>
<dbReference type="GO" id="GO:0016887">
    <property type="term" value="F:ATP hydrolysis activity"/>
    <property type="evidence" value="ECO:0007669"/>
    <property type="project" value="InterPro"/>
</dbReference>
<dbReference type="PANTHER" id="PTHR35894">
    <property type="entry name" value="GENERAL SECRETION PATHWAY PROTEIN A-RELATED"/>
    <property type="match status" value="1"/>
</dbReference>
<dbReference type="PANTHER" id="PTHR35894:SF1">
    <property type="entry name" value="PHOSPHORIBULOKINASE _ URIDINE KINASE FAMILY"/>
    <property type="match status" value="1"/>
</dbReference>
<sequence length="420" mass="46319">MALKLKLVLTQHSITYRKLGQLMQAAGGHAWSAGSIAQIVNHGFWPKGTAPHELQRQIRAVLIAAGVPKQSLAGVFSQIQPKAGVEVVADATPADSQPDDSEEIAEMLLRKQPLTPEARRHFKIARDPFTDEMESSADVYLSDDIRYVRAAVRQCAKHGGMLAVIGESGAGKTTVKRDLKEWITEQREPITVIEPYVLGVEDGDTNRRNQALRAQDIASSIIRAVDRLATVRQTAQARSEQLHELLRASAKAGQRHVLVIEEAHDLPTSTLKHLKRFYELEPESGFGRLLAILLIGQTELAWKLDDRNPRVREVVQRTEIATLGPLDGELQAYLQHKFARVDMKADAIFEASAIDEMRARLQAAQTVGRGQARRVVQRSICYPLAVNNLASIALNQAARIGAKTITGELIAAAVRSQQEM</sequence>
<dbReference type="InterPro" id="IPR052026">
    <property type="entry name" value="ExeA_AAA_ATPase_DNA-bind"/>
</dbReference>
<evidence type="ECO:0000259" key="1">
    <source>
        <dbReference type="Pfam" id="PF13401"/>
    </source>
</evidence>
<accession>A0A157SVV3</accession>